<accession>A0ABV1Z6B1</accession>
<dbReference type="RefSeq" id="WP_352561142.1">
    <property type="nucleotide sequence ID" value="NZ_JAMYQB010000024.1"/>
</dbReference>
<protein>
    <submittedName>
        <fullName evidence="2">Uncharacterized protein</fullName>
    </submittedName>
</protein>
<gene>
    <name evidence="2" type="ORF">NKI36_25255</name>
</gene>
<evidence type="ECO:0000313" key="3">
    <source>
        <dbReference type="Proteomes" id="UP001433071"/>
    </source>
</evidence>
<feature type="region of interest" description="Disordered" evidence="1">
    <location>
        <begin position="79"/>
        <end position="136"/>
    </location>
</feature>
<dbReference type="EMBL" id="JAMYQB010000024">
    <property type="protein sequence ID" value="MER9407345.1"/>
    <property type="molecule type" value="Genomic_DNA"/>
</dbReference>
<reference evidence="2 3" key="1">
    <citation type="journal article" date="2024" name="Proc. Natl. Acad. Sci. U.S.A.">
        <title>The evolutionary genomics of adaptation to stress in wild rhizobium bacteria.</title>
        <authorList>
            <person name="Kehlet-Delgado H."/>
            <person name="Montoya A.P."/>
            <person name="Jensen K.T."/>
            <person name="Wendlandt C.E."/>
            <person name="Dexheimer C."/>
            <person name="Roberts M."/>
            <person name="Torres Martinez L."/>
            <person name="Friesen M.L."/>
            <person name="Griffitts J.S."/>
            <person name="Porter S.S."/>
        </authorList>
    </citation>
    <scope>NUCLEOTIDE SEQUENCE [LARGE SCALE GENOMIC DNA]</scope>
    <source>
        <strain evidence="2 3">M0641</strain>
    </source>
</reference>
<keyword evidence="3" id="KW-1185">Reference proteome</keyword>
<name>A0ABV1Z6B1_9HYPH</name>
<evidence type="ECO:0000256" key="1">
    <source>
        <dbReference type="SAM" id="MobiDB-lite"/>
    </source>
</evidence>
<sequence>MSNRYATIITDDDGRELVSAIGLFEGTAPQARVGRVEPVAPGVLIGMIRGGPVDAIGGFGFPRGAHDGSAIGLVRASLKGAPAERGEAPAADAANRKTTRKPAKAKRRKPGKIKRARPAKQVAANNAEPAGIPDHG</sequence>
<dbReference type="Proteomes" id="UP001433071">
    <property type="component" value="Unassembled WGS sequence"/>
</dbReference>
<evidence type="ECO:0000313" key="2">
    <source>
        <dbReference type="EMBL" id="MER9407345.1"/>
    </source>
</evidence>
<comment type="caution">
    <text evidence="2">The sequence shown here is derived from an EMBL/GenBank/DDBJ whole genome shotgun (WGS) entry which is preliminary data.</text>
</comment>
<proteinExistence type="predicted"/>
<feature type="compositionally biased region" description="Basic residues" evidence="1">
    <location>
        <begin position="97"/>
        <end position="118"/>
    </location>
</feature>
<organism evidence="2 3">
    <name type="scientific">Mesorhizobium caraganae</name>
    <dbReference type="NCBI Taxonomy" id="483206"/>
    <lineage>
        <taxon>Bacteria</taxon>
        <taxon>Pseudomonadati</taxon>
        <taxon>Pseudomonadota</taxon>
        <taxon>Alphaproteobacteria</taxon>
        <taxon>Hyphomicrobiales</taxon>
        <taxon>Phyllobacteriaceae</taxon>
        <taxon>Mesorhizobium</taxon>
    </lineage>
</organism>